<dbReference type="InterPro" id="IPR003594">
    <property type="entry name" value="HATPase_dom"/>
</dbReference>
<dbReference type="EC" id="2.7.13.3" evidence="3"/>
<keyword evidence="7" id="KW-0902">Two-component regulatory system</keyword>
<comment type="caution">
    <text evidence="12">The sequence shown here is derived from an EMBL/GenBank/DDBJ whole genome shotgun (WGS) entry which is preliminary data.</text>
</comment>
<dbReference type="GO" id="GO:0000160">
    <property type="term" value="P:phosphorelay signal transduction system"/>
    <property type="evidence" value="ECO:0007669"/>
    <property type="project" value="UniProtKB-KW"/>
</dbReference>
<evidence type="ECO:0000256" key="8">
    <source>
        <dbReference type="ARBA" id="ARBA00023125"/>
    </source>
</evidence>
<dbReference type="PRINTS" id="PR00344">
    <property type="entry name" value="BCTRLSENSOR"/>
</dbReference>
<dbReference type="AlphaFoldDB" id="A0AAE3AFX0"/>
<keyword evidence="6" id="KW-0418">Kinase</keyword>
<dbReference type="Pfam" id="PF00486">
    <property type="entry name" value="Trans_reg_C"/>
    <property type="match status" value="1"/>
</dbReference>
<dbReference type="GO" id="GO:0004673">
    <property type="term" value="F:protein histidine kinase activity"/>
    <property type="evidence" value="ECO:0007669"/>
    <property type="project" value="UniProtKB-EC"/>
</dbReference>
<accession>A0AAE3AFX0</accession>
<dbReference type="InterPro" id="IPR005467">
    <property type="entry name" value="His_kinase_dom"/>
</dbReference>
<comment type="catalytic activity">
    <reaction evidence="1">
        <text>ATP + protein L-histidine = ADP + protein N-phospho-L-histidine.</text>
        <dbReference type="EC" id="2.7.13.3"/>
    </reaction>
</comment>
<keyword evidence="4" id="KW-0597">Phosphoprotein</keyword>
<keyword evidence="8 9" id="KW-0238">DNA-binding</keyword>
<sequence length="236" mass="26622">MHLLFAEDQPQLRRSAREYALLEYLIRNKGIILSREQIENNLWNYDYAGGTNVVDVYISYLRKKLDGGHEKKLLHITRLEQGTQKLQLETADLSQLVEVLCEEQAHLAPEGTTLTVHTQPDLLVNGDVTLLSRLLTNLISNAYRYGKPNGHVWVDLRREGQWAVLSVRDDGIGIAPEDRERIFQRFYQVDAARGKDGSGLGLFMVQQAARLHGGSVTVNSRIGEGSTFTVRLPLAE</sequence>
<keyword evidence="5" id="KW-0808">Transferase</keyword>
<evidence type="ECO:0000256" key="2">
    <source>
        <dbReference type="ARBA" id="ARBA00004370"/>
    </source>
</evidence>
<dbReference type="SUPFAM" id="SSF46894">
    <property type="entry name" value="C-terminal effector domain of the bipartite response regulators"/>
    <property type="match status" value="1"/>
</dbReference>
<dbReference type="InterPro" id="IPR050736">
    <property type="entry name" value="Sensor_HK_Regulatory"/>
</dbReference>
<evidence type="ECO:0000259" key="11">
    <source>
        <dbReference type="PROSITE" id="PS51755"/>
    </source>
</evidence>
<dbReference type="CDD" id="cd00383">
    <property type="entry name" value="trans_reg_C"/>
    <property type="match status" value="1"/>
</dbReference>
<evidence type="ECO:0000259" key="10">
    <source>
        <dbReference type="PROSITE" id="PS50109"/>
    </source>
</evidence>
<dbReference type="Pfam" id="PF02518">
    <property type="entry name" value="HATPase_c"/>
    <property type="match status" value="1"/>
</dbReference>
<evidence type="ECO:0000256" key="9">
    <source>
        <dbReference type="PROSITE-ProRule" id="PRU01091"/>
    </source>
</evidence>
<dbReference type="RefSeq" id="WP_302928517.1">
    <property type="nucleotide sequence ID" value="NZ_JAJEPW010000015.1"/>
</dbReference>
<evidence type="ECO:0000256" key="3">
    <source>
        <dbReference type="ARBA" id="ARBA00012438"/>
    </source>
</evidence>
<reference evidence="12" key="1">
    <citation type="submission" date="2021-10" db="EMBL/GenBank/DDBJ databases">
        <title>Anaerobic single-cell dispensing facilitates the cultivation of human gut bacteria.</title>
        <authorList>
            <person name="Afrizal A."/>
        </authorList>
    </citation>
    <scope>NUCLEOTIDE SEQUENCE</scope>
    <source>
        <strain evidence="12">CLA-AA-H272</strain>
    </source>
</reference>
<dbReference type="InterPro" id="IPR036890">
    <property type="entry name" value="HATPase_C_sf"/>
</dbReference>
<proteinExistence type="predicted"/>
<feature type="domain" description="OmpR/PhoB-type" evidence="11">
    <location>
        <begin position="1"/>
        <end position="88"/>
    </location>
</feature>
<dbReference type="Proteomes" id="UP001199319">
    <property type="component" value="Unassembled WGS sequence"/>
</dbReference>
<dbReference type="PROSITE" id="PS50109">
    <property type="entry name" value="HIS_KIN"/>
    <property type="match status" value="1"/>
</dbReference>
<dbReference type="EMBL" id="JAJEPW010000015">
    <property type="protein sequence ID" value="MCC2129221.1"/>
    <property type="molecule type" value="Genomic_DNA"/>
</dbReference>
<evidence type="ECO:0000256" key="5">
    <source>
        <dbReference type="ARBA" id="ARBA00022679"/>
    </source>
</evidence>
<keyword evidence="13" id="KW-1185">Reference proteome</keyword>
<evidence type="ECO:0000256" key="7">
    <source>
        <dbReference type="ARBA" id="ARBA00023012"/>
    </source>
</evidence>
<evidence type="ECO:0000256" key="6">
    <source>
        <dbReference type="ARBA" id="ARBA00022777"/>
    </source>
</evidence>
<dbReference type="GO" id="GO:0016020">
    <property type="term" value="C:membrane"/>
    <property type="evidence" value="ECO:0007669"/>
    <property type="project" value="UniProtKB-SubCell"/>
</dbReference>
<feature type="domain" description="Histidine kinase" evidence="10">
    <location>
        <begin position="71"/>
        <end position="236"/>
    </location>
</feature>
<name>A0AAE3AFX0_9FIRM</name>
<dbReference type="CDD" id="cd00075">
    <property type="entry name" value="HATPase"/>
    <property type="match status" value="1"/>
</dbReference>
<dbReference type="PANTHER" id="PTHR43711">
    <property type="entry name" value="TWO-COMPONENT HISTIDINE KINASE"/>
    <property type="match status" value="1"/>
</dbReference>
<dbReference type="FunFam" id="3.30.565.10:FF:000006">
    <property type="entry name" value="Sensor histidine kinase WalK"/>
    <property type="match status" value="1"/>
</dbReference>
<dbReference type="PANTHER" id="PTHR43711:SF1">
    <property type="entry name" value="HISTIDINE KINASE 1"/>
    <property type="match status" value="1"/>
</dbReference>
<dbReference type="Gene3D" id="1.10.10.10">
    <property type="entry name" value="Winged helix-like DNA-binding domain superfamily/Winged helix DNA-binding domain"/>
    <property type="match status" value="1"/>
</dbReference>
<dbReference type="InterPro" id="IPR001867">
    <property type="entry name" value="OmpR/PhoB-type_DNA-bd"/>
</dbReference>
<dbReference type="SMART" id="SM00862">
    <property type="entry name" value="Trans_reg_C"/>
    <property type="match status" value="1"/>
</dbReference>
<dbReference type="PROSITE" id="PS51755">
    <property type="entry name" value="OMPR_PHOB"/>
    <property type="match status" value="1"/>
</dbReference>
<dbReference type="Gene3D" id="3.30.565.10">
    <property type="entry name" value="Histidine kinase-like ATPase, C-terminal domain"/>
    <property type="match status" value="1"/>
</dbReference>
<evidence type="ECO:0000313" key="13">
    <source>
        <dbReference type="Proteomes" id="UP001199319"/>
    </source>
</evidence>
<organism evidence="12 13">
    <name type="scientific">Brotocaccenecus cirricatena</name>
    <dbReference type="NCBI Taxonomy" id="3064195"/>
    <lineage>
        <taxon>Bacteria</taxon>
        <taxon>Bacillati</taxon>
        <taxon>Bacillota</taxon>
        <taxon>Clostridia</taxon>
        <taxon>Eubacteriales</taxon>
        <taxon>Oscillospiraceae</taxon>
        <taxon>Brotocaccenecus</taxon>
    </lineage>
</organism>
<dbReference type="GO" id="GO:0006355">
    <property type="term" value="P:regulation of DNA-templated transcription"/>
    <property type="evidence" value="ECO:0007669"/>
    <property type="project" value="InterPro"/>
</dbReference>
<evidence type="ECO:0000313" key="12">
    <source>
        <dbReference type="EMBL" id="MCC2129221.1"/>
    </source>
</evidence>
<feature type="DNA-binding region" description="OmpR/PhoB-type" evidence="9">
    <location>
        <begin position="1"/>
        <end position="88"/>
    </location>
</feature>
<dbReference type="SMART" id="SM00387">
    <property type="entry name" value="HATPase_c"/>
    <property type="match status" value="1"/>
</dbReference>
<dbReference type="SUPFAM" id="SSF55874">
    <property type="entry name" value="ATPase domain of HSP90 chaperone/DNA topoisomerase II/histidine kinase"/>
    <property type="match status" value="1"/>
</dbReference>
<dbReference type="InterPro" id="IPR016032">
    <property type="entry name" value="Sig_transdc_resp-reg_C-effctor"/>
</dbReference>
<dbReference type="GO" id="GO:0003677">
    <property type="term" value="F:DNA binding"/>
    <property type="evidence" value="ECO:0007669"/>
    <property type="project" value="UniProtKB-UniRule"/>
</dbReference>
<protein>
    <recommendedName>
        <fullName evidence="3">histidine kinase</fullName>
        <ecNumber evidence="3">2.7.13.3</ecNumber>
    </recommendedName>
</protein>
<dbReference type="InterPro" id="IPR036388">
    <property type="entry name" value="WH-like_DNA-bd_sf"/>
</dbReference>
<comment type="subcellular location">
    <subcellularLocation>
        <location evidence="2">Membrane</location>
    </subcellularLocation>
</comment>
<evidence type="ECO:0000256" key="4">
    <source>
        <dbReference type="ARBA" id="ARBA00022553"/>
    </source>
</evidence>
<gene>
    <name evidence="12" type="ORF">LKD37_06760</name>
</gene>
<dbReference type="InterPro" id="IPR004358">
    <property type="entry name" value="Sig_transdc_His_kin-like_C"/>
</dbReference>
<evidence type="ECO:0000256" key="1">
    <source>
        <dbReference type="ARBA" id="ARBA00000085"/>
    </source>
</evidence>